<keyword evidence="1" id="KW-0812">Transmembrane</keyword>
<feature type="transmembrane region" description="Helical" evidence="1">
    <location>
        <begin position="36"/>
        <end position="60"/>
    </location>
</feature>
<feature type="transmembrane region" description="Helical" evidence="1">
    <location>
        <begin position="200"/>
        <end position="223"/>
    </location>
</feature>
<dbReference type="Proteomes" id="UP001606303">
    <property type="component" value="Unassembled WGS sequence"/>
</dbReference>
<sequence>MSRADVAALWRQAQQQGLVPAEAELPEAAATRPWPVVLLTALGAWLAAIPLLLVAGLMFGSFFDHGGAYLGGVVLLGVAAWALRAAEVPLFVEQLAAPLLLAGGACLGYAWFKDLGALAAPLLLAALACGLGAWVRPVALQTCLGAAAAGFMAWAVVGWEGPAWRWSHPGWLSWLVCTLLWLASGAVWRSPAGPVAAMRTGWAALTLLGLALSSGLAMLVGSWVGGGGVGWGGAPWGPSSAGVIRSAGAVSAVLALAAAAWAVRAHPGLRRASVAGVALVLAALATAMPSLGAVLLIGAVAAGQGRVRLAAAAGLAVVWTISSFYYQLTWPLMTKAAGLAAAGAVLALLVAPGWLRVARGPAGPAAAAGPLRGLRIGALLSGVAVLVALNVGIAQKESLIASGQTVFVPLAPVDPRSLMQGDYMRLNFRPLTELAGPAGGDGTGASALVLTLDAQQVVQSARWATGAPVAPGEVRMNLSRKSGRWLLVTDAWFFKEGEGARWAAARFGEFRVTPDGQALLVGLRGENLAAL</sequence>
<evidence type="ECO:0000313" key="3">
    <source>
        <dbReference type="EMBL" id="MFG6467831.1"/>
    </source>
</evidence>
<dbReference type="EMBL" id="JBIGIB010000004">
    <property type="protein sequence ID" value="MFG6467831.1"/>
    <property type="molecule type" value="Genomic_DNA"/>
</dbReference>
<keyword evidence="4" id="KW-1185">Reference proteome</keyword>
<evidence type="ECO:0000313" key="4">
    <source>
        <dbReference type="Proteomes" id="UP001606303"/>
    </source>
</evidence>
<feature type="transmembrane region" description="Helical" evidence="1">
    <location>
        <begin position="275"/>
        <end position="301"/>
    </location>
</feature>
<feature type="transmembrane region" description="Helical" evidence="1">
    <location>
        <begin position="243"/>
        <end position="263"/>
    </location>
</feature>
<feature type="transmembrane region" description="Helical" evidence="1">
    <location>
        <begin position="66"/>
        <end position="83"/>
    </location>
</feature>
<reference evidence="3 4" key="1">
    <citation type="submission" date="2024-08" db="EMBL/GenBank/DDBJ databases">
        <authorList>
            <person name="Lu H."/>
        </authorList>
    </citation>
    <scope>NUCLEOTIDE SEQUENCE [LARGE SCALE GENOMIC DNA]</scope>
    <source>
        <strain evidence="3 4">BYS87W</strain>
    </source>
</reference>
<dbReference type="RefSeq" id="WP_394385705.1">
    <property type="nucleotide sequence ID" value="NZ_JBIGIB010000004.1"/>
</dbReference>
<protein>
    <submittedName>
        <fullName evidence="3">GDYXXLXY domain-containing protein</fullName>
    </submittedName>
</protein>
<feature type="transmembrane region" description="Helical" evidence="1">
    <location>
        <begin position="171"/>
        <end position="188"/>
    </location>
</feature>
<organism evidence="3 4">
    <name type="scientific">Pelomonas baiyunensis</name>
    <dbReference type="NCBI Taxonomy" id="3299026"/>
    <lineage>
        <taxon>Bacteria</taxon>
        <taxon>Pseudomonadati</taxon>
        <taxon>Pseudomonadota</taxon>
        <taxon>Betaproteobacteria</taxon>
        <taxon>Burkholderiales</taxon>
        <taxon>Sphaerotilaceae</taxon>
        <taxon>Roseateles</taxon>
    </lineage>
</organism>
<feature type="transmembrane region" description="Helical" evidence="1">
    <location>
        <begin position="118"/>
        <end position="135"/>
    </location>
</feature>
<dbReference type="Pfam" id="PF14345">
    <property type="entry name" value="GDYXXLXY"/>
    <property type="match status" value="1"/>
</dbReference>
<dbReference type="InterPro" id="IPR025833">
    <property type="entry name" value="GDYXXLXY"/>
</dbReference>
<evidence type="ECO:0000256" key="1">
    <source>
        <dbReference type="SAM" id="Phobius"/>
    </source>
</evidence>
<comment type="caution">
    <text evidence="3">The sequence shown here is derived from an EMBL/GenBank/DDBJ whole genome shotgun (WGS) entry which is preliminary data.</text>
</comment>
<feature type="transmembrane region" description="Helical" evidence="1">
    <location>
        <begin position="307"/>
        <end position="326"/>
    </location>
</feature>
<accession>A0ABW7H1C9</accession>
<feature type="transmembrane region" description="Helical" evidence="1">
    <location>
        <begin position="338"/>
        <end position="355"/>
    </location>
</feature>
<dbReference type="Pfam" id="PF14351">
    <property type="entry name" value="DUF4401"/>
    <property type="match status" value="1"/>
</dbReference>
<feature type="transmembrane region" description="Helical" evidence="1">
    <location>
        <begin position="142"/>
        <end position="159"/>
    </location>
</feature>
<gene>
    <name evidence="3" type="ORF">ACG01O_14490</name>
</gene>
<dbReference type="InterPro" id="IPR025513">
    <property type="entry name" value="DUF4401"/>
</dbReference>
<proteinExistence type="predicted"/>
<feature type="domain" description="DUF4401" evidence="2">
    <location>
        <begin position="33"/>
        <end position="350"/>
    </location>
</feature>
<feature type="transmembrane region" description="Helical" evidence="1">
    <location>
        <begin position="375"/>
        <end position="394"/>
    </location>
</feature>
<feature type="transmembrane region" description="Helical" evidence="1">
    <location>
        <begin position="95"/>
        <end position="112"/>
    </location>
</feature>
<evidence type="ECO:0000259" key="2">
    <source>
        <dbReference type="Pfam" id="PF14351"/>
    </source>
</evidence>
<keyword evidence="1" id="KW-0472">Membrane</keyword>
<name>A0ABW7H1C9_9BURK</name>
<keyword evidence="1" id="KW-1133">Transmembrane helix</keyword>